<evidence type="ECO:0000313" key="2">
    <source>
        <dbReference type="EMBL" id="CAK9249678.1"/>
    </source>
</evidence>
<dbReference type="EMBL" id="CAXAQS010000024">
    <property type="protein sequence ID" value="CAK9249678.1"/>
    <property type="molecule type" value="Genomic_DNA"/>
</dbReference>
<accession>A0ABP0V5H8</accession>
<keyword evidence="3" id="KW-1185">Reference proteome</keyword>
<feature type="region of interest" description="Disordered" evidence="1">
    <location>
        <begin position="338"/>
        <end position="470"/>
    </location>
</feature>
<name>A0ABP0V5H8_9BRYO</name>
<evidence type="ECO:0000256" key="1">
    <source>
        <dbReference type="SAM" id="MobiDB-lite"/>
    </source>
</evidence>
<feature type="region of interest" description="Disordered" evidence="1">
    <location>
        <begin position="63"/>
        <end position="194"/>
    </location>
</feature>
<organism evidence="2 3">
    <name type="scientific">Sphagnum jensenii</name>
    <dbReference type="NCBI Taxonomy" id="128206"/>
    <lineage>
        <taxon>Eukaryota</taxon>
        <taxon>Viridiplantae</taxon>
        <taxon>Streptophyta</taxon>
        <taxon>Embryophyta</taxon>
        <taxon>Bryophyta</taxon>
        <taxon>Sphagnophytina</taxon>
        <taxon>Sphagnopsida</taxon>
        <taxon>Sphagnales</taxon>
        <taxon>Sphagnaceae</taxon>
        <taxon>Sphagnum</taxon>
    </lineage>
</organism>
<feature type="compositionally biased region" description="Basic and acidic residues" evidence="1">
    <location>
        <begin position="362"/>
        <end position="391"/>
    </location>
</feature>
<reference evidence="2" key="1">
    <citation type="submission" date="2024-02" db="EMBL/GenBank/DDBJ databases">
        <authorList>
            <consortium name="ELIXIR-Norway"/>
            <consortium name="Elixir Norway"/>
        </authorList>
    </citation>
    <scope>NUCLEOTIDE SEQUENCE</scope>
</reference>
<sequence>MNEPGCPLCSDTNKIDPEHCTLCHDLEAQPGDESCPLCAQGSDPASDCPFCQGAENVDPMDGQCPFCSGTPPEGQKQPEMADQDNHAAEQALSTQVAPADDQNAQPDGHMEEQNPKIQSPDSNNSQAPAGSEQEKQNYDQMGMNPPIAGKPVLGNNSSPVGEGQANPMDNTSGAPVAPPSAGGDEDEGGDAIMPEHANSKDAMMAIANQIENETVDGKPDEKLEAENIDDTAIVGSGTEDNISRPEGYGQNTPADMGMDEQTAEDENPDLSSVLKEGLDSQASNIDKEKVRDMVGQALAGFKASKEILERAKEQAPDFYQASISMLAAMIKMAEMLGLSGSSSGPEEVAPGEEPTSQDGQENDWHEPFPKHPDRGGEKKPGHAPSKEEGAQDPKGQSPIGQPIGKLPSKATKHVPRTPLPPGAINAKGQQKVIDPKTGDTRFIDRKQGMVQSPTGIPVKPPGRGDVGPKN</sequence>
<proteinExistence type="predicted"/>
<comment type="caution">
    <text evidence="2">The sequence shown here is derived from an EMBL/GenBank/DDBJ whole genome shotgun (WGS) entry which is preliminary data.</text>
</comment>
<dbReference type="Proteomes" id="UP001497444">
    <property type="component" value="Unassembled WGS sequence"/>
</dbReference>
<evidence type="ECO:0000313" key="3">
    <source>
        <dbReference type="Proteomes" id="UP001497444"/>
    </source>
</evidence>
<protein>
    <submittedName>
        <fullName evidence="2">Uncharacterized protein</fullName>
    </submittedName>
</protein>
<feature type="compositionally biased region" description="Acidic residues" evidence="1">
    <location>
        <begin position="257"/>
        <end position="268"/>
    </location>
</feature>
<gene>
    <name evidence="2" type="ORF">CSSPJE1EN1_LOCUS25056</name>
</gene>
<feature type="compositionally biased region" description="Polar residues" evidence="1">
    <location>
        <begin position="115"/>
        <end position="128"/>
    </location>
</feature>
<feature type="compositionally biased region" description="Basic and acidic residues" evidence="1">
    <location>
        <begin position="433"/>
        <end position="447"/>
    </location>
</feature>
<feature type="region of interest" description="Disordered" evidence="1">
    <location>
        <begin position="225"/>
        <end position="287"/>
    </location>
</feature>